<evidence type="ECO:0000313" key="2">
    <source>
        <dbReference type="Proteomes" id="UP000006465"/>
    </source>
</evidence>
<dbReference type="KEGG" id="coe:CP258_10325"/>
<dbReference type="RefSeq" id="WP_014523690.1">
    <property type="nucleotide sequence ID" value="NC_017945.3"/>
</dbReference>
<protein>
    <submittedName>
        <fullName evidence="1">Abi family protein</fullName>
    </submittedName>
</protein>
<dbReference type="InterPro" id="IPR011664">
    <property type="entry name" value="Abi_system_AbiD/AbiF-like"/>
</dbReference>
<gene>
    <name evidence="1" type="ORF">CP258_10325</name>
</gene>
<dbReference type="Pfam" id="PF07751">
    <property type="entry name" value="Abi_2"/>
    <property type="match status" value="1"/>
</dbReference>
<dbReference type="EMBL" id="CP003540">
    <property type="protein sequence ID" value="AFK17630.1"/>
    <property type="molecule type" value="Genomic_DNA"/>
</dbReference>
<accession>A0AAU8PTP8</accession>
<dbReference type="AlphaFoldDB" id="A0AAU8PTP8"/>
<reference evidence="1 2" key="1">
    <citation type="journal article" date="2013" name="J. Biotechnol.">
        <title>Genome sequence of Corynebacterium pseudotuberculosis biovar equi strain 258 and prediction of antigenic targets to improve biotechnological vaccine production.</title>
        <authorList>
            <person name="Soares S.C."/>
            <person name="Trost E."/>
            <person name="Ramos R.T."/>
            <person name="Carneiro A.R."/>
            <person name="Santos A.R."/>
            <person name="Pinto A.C."/>
            <person name="Barbosa E."/>
            <person name="Aburjaile F."/>
            <person name="Ali A."/>
            <person name="Diniz C.A."/>
            <person name="Hassan S.S."/>
            <person name="Fiaux K."/>
            <person name="Guimaraes L.C."/>
            <person name="Bakhtiar S.M."/>
            <person name="Pereira U."/>
            <person name="Almeida S.S."/>
            <person name="Abreu V.A."/>
            <person name="Rocha F.S."/>
            <person name="Dorella F.A."/>
            <person name="Miyoshi A."/>
            <person name="Silva A."/>
            <person name="Azevedo V."/>
            <person name="Tauch A."/>
        </authorList>
    </citation>
    <scope>NUCLEOTIDE SEQUENCE [LARGE SCALE GENOMIC DNA]</scope>
    <source>
        <strain evidence="1 2">258</strain>
    </source>
</reference>
<sequence length="314" mass="35366">MADLKPSTTLAEQVDLLRSRGMIVDETLACQWLSNVSYYRMSAYWYPARRFDVTGARADDFIVGTSFADAAALYEADRKLRALTHDGMERIEVALRTRIGNLLCETDSLAYTDPATFRSNFQHSQWISLASKRIGRVGRSNEAVKHYQSKYAASFPFWVLAEVLDFADISKLFEGLPSRSQQEIAEGLNFVVDLSRLSATQRGKVKKQHPLVRWLEQLTVVRNMCAHHARLWNKSFTPAPTAALRTQPELVTLPEGQSERLFGVLTVMAHTLRTTSPATTWPEKIATLIHESFLTNPLVESTALGLPDDWNGTF</sequence>
<name>A0AAU8PTP8_CORPS</name>
<organism evidence="1 2">
    <name type="scientific">Corynebacterium pseudotuberculosis 258</name>
    <dbReference type="NCBI Taxonomy" id="1168865"/>
    <lineage>
        <taxon>Bacteria</taxon>
        <taxon>Bacillati</taxon>
        <taxon>Actinomycetota</taxon>
        <taxon>Actinomycetes</taxon>
        <taxon>Mycobacteriales</taxon>
        <taxon>Corynebacteriaceae</taxon>
        <taxon>Corynebacterium</taxon>
    </lineage>
</organism>
<evidence type="ECO:0000313" key="1">
    <source>
        <dbReference type="EMBL" id="AFK17630.1"/>
    </source>
</evidence>
<dbReference type="Proteomes" id="UP000006465">
    <property type="component" value="Chromosome"/>
</dbReference>
<proteinExistence type="predicted"/>